<proteinExistence type="inferred from homology"/>
<evidence type="ECO:0000256" key="3">
    <source>
        <dbReference type="SAM" id="MobiDB-lite"/>
    </source>
</evidence>
<dbReference type="InterPro" id="IPR016155">
    <property type="entry name" value="Mopterin_synth/thiamin_S_b"/>
</dbReference>
<reference evidence="5" key="1">
    <citation type="submission" date="2023-07" db="EMBL/GenBank/DDBJ databases">
        <title>Draft genome sequence of Agarivorans aestuarii strain ZMCS4, a CAZymes producing bacteria isolated from the marine brown algae Clodostephus spongiosus.</title>
        <authorList>
            <person name="Lorente B."/>
            <person name="Cabral C."/>
            <person name="Frias J."/>
            <person name="Faria J."/>
            <person name="Toubarro D."/>
        </authorList>
    </citation>
    <scope>NUCLEOTIDE SEQUENCE [LARGE SCALE GENOMIC DNA]</scope>
    <source>
        <strain evidence="5">ZMCS4</strain>
    </source>
</reference>
<organism evidence="4 5">
    <name type="scientific">Agarivorans aestuarii</name>
    <dbReference type="NCBI Taxonomy" id="1563703"/>
    <lineage>
        <taxon>Bacteria</taxon>
        <taxon>Pseudomonadati</taxon>
        <taxon>Pseudomonadota</taxon>
        <taxon>Gammaproteobacteria</taxon>
        <taxon>Alteromonadales</taxon>
        <taxon>Alteromonadaceae</taxon>
        <taxon>Agarivorans</taxon>
    </lineage>
</organism>
<evidence type="ECO:0000313" key="4">
    <source>
        <dbReference type="EMBL" id="MEE1674025.1"/>
    </source>
</evidence>
<gene>
    <name evidence="4" type="ORF">SNR37_003454</name>
</gene>
<dbReference type="PANTHER" id="PTHR37483">
    <property type="entry name" value="UPF0125 PROTEIN RATB"/>
    <property type="match status" value="1"/>
</dbReference>
<accession>A0ABU7G3Z7</accession>
<dbReference type="SUPFAM" id="SSF54285">
    <property type="entry name" value="MoaD/ThiS"/>
    <property type="match status" value="1"/>
</dbReference>
<dbReference type="InterPro" id="IPR005346">
    <property type="entry name" value="RnfH"/>
</dbReference>
<reference evidence="4 5" key="2">
    <citation type="submission" date="2023-12" db="EMBL/GenBank/DDBJ databases">
        <authorList>
            <consortium name="Cladostephus spongiosus"/>
            <person name="Lorente B."/>
            <person name="Cabral C."/>
            <person name="Frias J."/>
            <person name="Faria J."/>
            <person name="Toubarro D."/>
        </authorList>
    </citation>
    <scope>NUCLEOTIDE SEQUENCE [LARGE SCALE GENOMIC DNA]</scope>
    <source>
        <strain evidence="4 5">ZMCS4</strain>
    </source>
</reference>
<dbReference type="EMBL" id="JAYDYW010000006">
    <property type="protein sequence ID" value="MEE1674025.1"/>
    <property type="molecule type" value="Genomic_DNA"/>
</dbReference>
<protein>
    <recommendedName>
        <fullName evidence="2">UPF0125 protein SNR37_003454</fullName>
    </recommendedName>
</protein>
<dbReference type="NCBIfam" id="NF002490">
    <property type="entry name" value="PRK01777.1"/>
    <property type="match status" value="1"/>
</dbReference>
<dbReference type="HAMAP" id="MF_00460">
    <property type="entry name" value="UPF0125_RnfH"/>
    <property type="match status" value="1"/>
</dbReference>
<evidence type="ECO:0000256" key="2">
    <source>
        <dbReference type="HAMAP-Rule" id="MF_00460"/>
    </source>
</evidence>
<keyword evidence="5" id="KW-1185">Reference proteome</keyword>
<sequence>MSNQINVEVVYGLPEHQVLLAFKVDQGCSILEAIQQSCIVQHFPEIEPENASVGIFSRAAKLTQELRDGDRVEIYRPLIADPKELRKIRAERAKAEGRASKVTGGRPKTKKADS</sequence>
<comment type="similarity">
    <text evidence="1 2">Belongs to the UPF0125 (RnfH) family.</text>
</comment>
<comment type="caution">
    <text evidence="4">The sequence shown here is derived from an EMBL/GenBank/DDBJ whole genome shotgun (WGS) entry which is preliminary data.</text>
</comment>
<dbReference type="PANTHER" id="PTHR37483:SF1">
    <property type="entry name" value="UPF0125 PROTEIN RATB"/>
    <property type="match status" value="1"/>
</dbReference>
<feature type="region of interest" description="Disordered" evidence="3">
    <location>
        <begin position="95"/>
        <end position="114"/>
    </location>
</feature>
<dbReference type="RefSeq" id="WP_329775233.1">
    <property type="nucleotide sequence ID" value="NZ_JAYDYW010000006.1"/>
</dbReference>
<dbReference type="InterPro" id="IPR037021">
    <property type="entry name" value="RnfH_sf"/>
</dbReference>
<dbReference type="Pfam" id="PF03658">
    <property type="entry name" value="Ub-RnfH"/>
    <property type="match status" value="1"/>
</dbReference>
<evidence type="ECO:0000313" key="5">
    <source>
        <dbReference type="Proteomes" id="UP001310248"/>
    </source>
</evidence>
<name>A0ABU7G3Z7_9ALTE</name>
<dbReference type="Gene3D" id="3.10.20.280">
    <property type="entry name" value="RnfH-like"/>
    <property type="match status" value="1"/>
</dbReference>
<evidence type="ECO:0000256" key="1">
    <source>
        <dbReference type="ARBA" id="ARBA00010645"/>
    </source>
</evidence>
<dbReference type="Proteomes" id="UP001310248">
    <property type="component" value="Unassembled WGS sequence"/>
</dbReference>